<keyword evidence="2" id="KW-1185">Reference proteome</keyword>
<organism evidence="1 2">
    <name type="scientific">Sphingomonas changbaiensis NBRC 104936</name>
    <dbReference type="NCBI Taxonomy" id="1219043"/>
    <lineage>
        <taxon>Bacteria</taxon>
        <taxon>Pseudomonadati</taxon>
        <taxon>Pseudomonadota</taxon>
        <taxon>Alphaproteobacteria</taxon>
        <taxon>Sphingomonadales</taxon>
        <taxon>Sphingomonadaceae</taxon>
        <taxon>Sphingomonas</taxon>
    </lineage>
</organism>
<reference evidence="1 2" key="1">
    <citation type="submission" date="2015-04" db="EMBL/GenBank/DDBJ databases">
        <title>Whole genome shotgun sequence of Sphingomonas changbaiensis NBRC 104936.</title>
        <authorList>
            <person name="Katano-Makiyama Y."/>
            <person name="Hosoyama A."/>
            <person name="Hashimoto M."/>
            <person name="Noguchi M."/>
            <person name="Tsuchikane K."/>
            <person name="Ohji S."/>
            <person name="Yamazoe A."/>
            <person name="Ichikawa N."/>
            <person name="Kimura A."/>
            <person name="Fujita N."/>
        </authorList>
    </citation>
    <scope>NUCLEOTIDE SEQUENCE [LARGE SCALE GENOMIC DNA]</scope>
    <source>
        <strain evidence="1 2">NBRC 104936</strain>
    </source>
</reference>
<evidence type="ECO:0000313" key="1">
    <source>
        <dbReference type="EMBL" id="GAO39855.1"/>
    </source>
</evidence>
<evidence type="ECO:0000313" key="2">
    <source>
        <dbReference type="Proteomes" id="UP000033202"/>
    </source>
</evidence>
<dbReference type="RefSeq" id="WP_046348650.1">
    <property type="nucleotide sequence ID" value="NZ_BBWU01000039.1"/>
</dbReference>
<dbReference type="OrthoDB" id="7451373at2"/>
<protein>
    <submittedName>
        <fullName evidence="1">Uncharacterized protein</fullName>
    </submittedName>
</protein>
<dbReference type="Proteomes" id="UP000033202">
    <property type="component" value="Unassembled WGS sequence"/>
</dbReference>
<comment type="caution">
    <text evidence="1">The sequence shown here is derived from an EMBL/GenBank/DDBJ whole genome shotgun (WGS) entry which is preliminary data.</text>
</comment>
<name>A0A0E9MRT8_9SPHN</name>
<dbReference type="AlphaFoldDB" id="A0A0E9MRT8"/>
<sequence length="67" mass="7531">MAEYKLYCLDPKGRIARRHEFEASDDADAIDRARTDHPDESCELWCGTRKVALIPAGGEPVLARPFV</sequence>
<accession>A0A0E9MRT8</accession>
<gene>
    <name evidence="1" type="ORF">SCH01S_39_01400</name>
</gene>
<dbReference type="EMBL" id="BBWU01000039">
    <property type="protein sequence ID" value="GAO39855.1"/>
    <property type="molecule type" value="Genomic_DNA"/>
</dbReference>
<proteinExistence type="predicted"/>